<proteinExistence type="predicted"/>
<keyword evidence="2" id="KW-1185">Reference proteome</keyword>
<dbReference type="Gene3D" id="3.40.50.720">
    <property type="entry name" value="NAD(P)-binding Rossmann-like Domain"/>
    <property type="match status" value="1"/>
</dbReference>
<evidence type="ECO:0000313" key="1">
    <source>
        <dbReference type="EMBL" id="GGP17569.1"/>
    </source>
</evidence>
<dbReference type="PANTHER" id="PTHR13812:SF19">
    <property type="entry name" value="KETIMINE REDUCTASE MU-CRYSTALLIN"/>
    <property type="match status" value="1"/>
</dbReference>
<organism evidence="1 2">
    <name type="scientific">Silvimonas iriomotensis</name>
    <dbReference type="NCBI Taxonomy" id="449662"/>
    <lineage>
        <taxon>Bacteria</taxon>
        <taxon>Pseudomonadati</taxon>
        <taxon>Pseudomonadota</taxon>
        <taxon>Betaproteobacteria</taxon>
        <taxon>Neisseriales</taxon>
        <taxon>Chitinibacteraceae</taxon>
        <taxon>Silvimonas</taxon>
    </lineage>
</organism>
<dbReference type="Pfam" id="PF02423">
    <property type="entry name" value="OCD_Mu_crystall"/>
    <property type="match status" value="1"/>
</dbReference>
<dbReference type="InterPro" id="IPR023401">
    <property type="entry name" value="ODC_N"/>
</dbReference>
<dbReference type="Proteomes" id="UP000637267">
    <property type="component" value="Unassembled WGS sequence"/>
</dbReference>
<sequence>MNSAAAPTPLIADAATVRALLPRLDVRKVLQDTFHALGHDKAVQPAQTLTLFPQDAGDFITYQGVLAHAGVFGAKLSPYIVNPGKPVITAWTMLMSMQTGQPLLLCDASLLTTERTAGTTALAVDYLAAPTASRLAIIGSGAVAQAHLRHVARLRSWSHIRVYSPSLAAQPEQQAAWRALDSRVEISASTEQCVHDADVIMLCTSSGTPVLDPADLTRPALITSISTNVVRAHEIPPAALPGMAVYCDYKRTTPASAGEMVVAADRYGWSASNVIGDLADLANHRCALPDYKKHAFFRSIGLGLEDIAIAHALYQVLQTGQ</sequence>
<accession>A0ABQ2P4F4</accession>
<dbReference type="PANTHER" id="PTHR13812">
    <property type="entry name" value="KETIMINE REDUCTASE MU-CRYSTALLIN"/>
    <property type="match status" value="1"/>
</dbReference>
<dbReference type="SUPFAM" id="SSF51735">
    <property type="entry name" value="NAD(P)-binding Rossmann-fold domains"/>
    <property type="match status" value="1"/>
</dbReference>
<dbReference type="PIRSF" id="PIRSF001439">
    <property type="entry name" value="CryM"/>
    <property type="match status" value="1"/>
</dbReference>
<protein>
    <submittedName>
        <fullName evidence="1">NAD(P)H-dependent anabolic L-arginine dehydrogenase DauB</fullName>
    </submittedName>
</protein>
<reference evidence="2" key="1">
    <citation type="journal article" date="2019" name="Int. J. Syst. Evol. Microbiol.">
        <title>The Global Catalogue of Microorganisms (GCM) 10K type strain sequencing project: providing services to taxonomists for standard genome sequencing and annotation.</title>
        <authorList>
            <consortium name="The Broad Institute Genomics Platform"/>
            <consortium name="The Broad Institute Genome Sequencing Center for Infectious Disease"/>
            <person name="Wu L."/>
            <person name="Ma J."/>
        </authorList>
    </citation>
    <scope>NUCLEOTIDE SEQUENCE [LARGE SCALE GENOMIC DNA]</scope>
    <source>
        <strain evidence="2">CGMCC 1.8859</strain>
    </source>
</reference>
<dbReference type="RefSeq" id="WP_188701133.1">
    <property type="nucleotide sequence ID" value="NZ_BMLX01000001.1"/>
</dbReference>
<gene>
    <name evidence="1" type="primary">dauB</name>
    <name evidence="1" type="ORF">GCM10010970_00390</name>
</gene>
<evidence type="ECO:0000313" key="2">
    <source>
        <dbReference type="Proteomes" id="UP000637267"/>
    </source>
</evidence>
<dbReference type="Gene3D" id="3.30.1780.10">
    <property type="entry name" value="ornithine cyclodeaminase, domain 1"/>
    <property type="match status" value="1"/>
</dbReference>
<dbReference type="InterPro" id="IPR036291">
    <property type="entry name" value="NAD(P)-bd_dom_sf"/>
</dbReference>
<name>A0ABQ2P4F4_9NEIS</name>
<comment type="caution">
    <text evidence="1">The sequence shown here is derived from an EMBL/GenBank/DDBJ whole genome shotgun (WGS) entry which is preliminary data.</text>
</comment>
<dbReference type="EMBL" id="BMLX01000001">
    <property type="protein sequence ID" value="GGP17569.1"/>
    <property type="molecule type" value="Genomic_DNA"/>
</dbReference>
<dbReference type="InterPro" id="IPR003462">
    <property type="entry name" value="ODC_Mu_crystall"/>
</dbReference>